<feature type="transmembrane region" description="Helical" evidence="1">
    <location>
        <begin position="104"/>
        <end position="123"/>
    </location>
</feature>
<name>A0A1J5TDA6_9ZZZZ</name>
<protein>
    <recommendedName>
        <fullName evidence="3">Invasion gene expression up-regulator, SirB</fullName>
    </recommendedName>
</protein>
<proteinExistence type="predicted"/>
<evidence type="ECO:0008006" key="3">
    <source>
        <dbReference type="Google" id="ProtNLM"/>
    </source>
</evidence>
<accession>A0A1J5TDA6</accession>
<comment type="caution">
    <text evidence="2">The sequence shown here is derived from an EMBL/GenBank/DDBJ whole genome shotgun (WGS) entry which is preliminary data.</text>
</comment>
<evidence type="ECO:0000313" key="2">
    <source>
        <dbReference type="EMBL" id="OIR18922.1"/>
    </source>
</evidence>
<feature type="transmembrane region" description="Helical" evidence="1">
    <location>
        <begin position="48"/>
        <end position="71"/>
    </location>
</feature>
<organism evidence="2">
    <name type="scientific">mine drainage metagenome</name>
    <dbReference type="NCBI Taxonomy" id="410659"/>
    <lineage>
        <taxon>unclassified sequences</taxon>
        <taxon>metagenomes</taxon>
        <taxon>ecological metagenomes</taxon>
    </lineage>
</organism>
<feature type="transmembrane region" description="Helical" evidence="1">
    <location>
        <begin position="17"/>
        <end position="36"/>
    </location>
</feature>
<keyword evidence="1" id="KW-1133">Transmembrane helix</keyword>
<evidence type="ECO:0000256" key="1">
    <source>
        <dbReference type="SAM" id="Phobius"/>
    </source>
</evidence>
<dbReference type="AlphaFoldDB" id="A0A1J5TDA6"/>
<feature type="transmembrane region" description="Helical" evidence="1">
    <location>
        <begin position="77"/>
        <end position="97"/>
    </location>
</feature>
<keyword evidence="1" id="KW-0812">Transmembrane</keyword>
<gene>
    <name evidence="2" type="ORF">GALL_12650</name>
</gene>
<sequence length="127" mass="14067">MGTRHKWSVHFPTMPQLTYFFIHLTSIILLVGVTFFSFSAKMEKRKPVLIISGILSLLALIGGFGLLAKIYGNHFPAWVGVKVVCWLGISALSGLAFRRREKAGLWAALAVLFVVIAVAMVVYKPTF</sequence>
<reference evidence="2" key="1">
    <citation type="submission" date="2016-10" db="EMBL/GenBank/DDBJ databases">
        <title>Sequence of Gallionella enrichment culture.</title>
        <authorList>
            <person name="Poehlein A."/>
            <person name="Muehling M."/>
            <person name="Daniel R."/>
        </authorList>
    </citation>
    <scope>NUCLEOTIDE SEQUENCE</scope>
</reference>
<keyword evidence="1" id="KW-0472">Membrane</keyword>
<dbReference type="EMBL" id="MLJW01000002">
    <property type="protein sequence ID" value="OIR18922.1"/>
    <property type="molecule type" value="Genomic_DNA"/>
</dbReference>